<dbReference type="OrthoDB" id="6132182at2759"/>
<evidence type="ECO:0000256" key="4">
    <source>
        <dbReference type="SAM" id="SignalP"/>
    </source>
</evidence>
<dbReference type="Pfam" id="PF00264">
    <property type="entry name" value="Tyrosinase"/>
    <property type="match status" value="1"/>
</dbReference>
<reference evidence="6 7" key="1">
    <citation type="journal article" date="2011" name="Cell">
        <title>Insight into structure and assembly of the nuclear pore complex by utilizing the genome of a eukaryotic thermophile.</title>
        <authorList>
            <person name="Amlacher S."/>
            <person name="Sarges P."/>
            <person name="Flemming D."/>
            <person name="van Noort V."/>
            <person name="Kunze R."/>
            <person name="Devos D.P."/>
            <person name="Arumugam M."/>
            <person name="Bork P."/>
            <person name="Hurt E."/>
        </authorList>
    </citation>
    <scope>NUCLEOTIDE SEQUENCE [LARGE SCALE GENOMIC DNA]</scope>
    <source>
        <strain evidence="7">DSM 1495 / CBS 144.50 / IMI 039719</strain>
    </source>
</reference>
<dbReference type="eggNOG" id="ENOG502RVZM">
    <property type="taxonomic scope" value="Eukaryota"/>
</dbReference>
<protein>
    <recommendedName>
        <fullName evidence="5">Tyrosinase copper-binding domain-containing protein</fullName>
    </recommendedName>
</protein>
<dbReference type="GeneID" id="18261290"/>
<evidence type="ECO:0000256" key="3">
    <source>
        <dbReference type="SAM" id="MobiDB-lite"/>
    </source>
</evidence>
<dbReference type="Gene3D" id="1.10.1280.10">
    <property type="entry name" value="Di-copper center containing domain from catechol oxidase"/>
    <property type="match status" value="1"/>
</dbReference>
<gene>
    <name evidence="6" type="ORF">CTHT_0072520</name>
</gene>
<evidence type="ECO:0000313" key="6">
    <source>
        <dbReference type="EMBL" id="EGS17893.1"/>
    </source>
</evidence>
<dbReference type="STRING" id="759272.G0SFX8"/>
<dbReference type="HOGENOM" id="CLU_035914_0_0_1"/>
<feature type="region of interest" description="Disordered" evidence="3">
    <location>
        <begin position="362"/>
        <end position="383"/>
    </location>
</feature>
<dbReference type="PROSITE" id="PS00498">
    <property type="entry name" value="TYROSINASE_2"/>
    <property type="match status" value="1"/>
</dbReference>
<dbReference type="PANTHER" id="PTHR11474:SF125">
    <property type="entry name" value="N-ACETYL-6-HYDROXYTRYPTOPHAN OXIDASE IVOB-RELATED"/>
    <property type="match status" value="1"/>
</dbReference>
<accession>G0SFX8</accession>
<proteinExistence type="predicted"/>
<evidence type="ECO:0000313" key="7">
    <source>
        <dbReference type="Proteomes" id="UP000008066"/>
    </source>
</evidence>
<dbReference type="Proteomes" id="UP000008066">
    <property type="component" value="Unassembled WGS sequence"/>
</dbReference>
<evidence type="ECO:0000256" key="2">
    <source>
        <dbReference type="ARBA" id="ARBA00023002"/>
    </source>
</evidence>
<feature type="signal peptide" evidence="4">
    <location>
        <begin position="1"/>
        <end position="20"/>
    </location>
</feature>
<dbReference type="SUPFAM" id="SSF48056">
    <property type="entry name" value="Di-copper centre-containing domain"/>
    <property type="match status" value="1"/>
</dbReference>
<dbReference type="InterPro" id="IPR002227">
    <property type="entry name" value="Tyrosinase_Cu-bd"/>
</dbReference>
<dbReference type="SMR" id="G0SFX8"/>
<feature type="chain" id="PRO_5003409197" description="Tyrosinase copper-binding domain-containing protein" evidence="4">
    <location>
        <begin position="21"/>
        <end position="419"/>
    </location>
</feature>
<dbReference type="AlphaFoldDB" id="G0SFX8"/>
<keyword evidence="2" id="KW-0560">Oxidoreductase</keyword>
<keyword evidence="7" id="KW-1185">Reference proteome</keyword>
<dbReference type="OMA" id="CLMKLPP"/>
<dbReference type="KEGG" id="cthr:CTHT_0072520"/>
<evidence type="ECO:0000259" key="5">
    <source>
        <dbReference type="PROSITE" id="PS00498"/>
    </source>
</evidence>
<organism evidence="7">
    <name type="scientific">Chaetomium thermophilum (strain DSM 1495 / CBS 144.50 / IMI 039719)</name>
    <name type="common">Thermochaetoides thermophila</name>
    <dbReference type="NCBI Taxonomy" id="759272"/>
    <lineage>
        <taxon>Eukaryota</taxon>
        <taxon>Fungi</taxon>
        <taxon>Dikarya</taxon>
        <taxon>Ascomycota</taxon>
        <taxon>Pezizomycotina</taxon>
        <taxon>Sordariomycetes</taxon>
        <taxon>Sordariomycetidae</taxon>
        <taxon>Sordariales</taxon>
        <taxon>Chaetomiaceae</taxon>
        <taxon>Thermochaetoides</taxon>
    </lineage>
</organism>
<dbReference type="PRINTS" id="PR00092">
    <property type="entry name" value="TYROSINASE"/>
</dbReference>
<dbReference type="GO" id="GO:0046872">
    <property type="term" value="F:metal ion binding"/>
    <property type="evidence" value="ECO:0007669"/>
    <property type="project" value="UniProtKB-KW"/>
</dbReference>
<dbReference type="InterPro" id="IPR050316">
    <property type="entry name" value="Tyrosinase/Hemocyanin"/>
</dbReference>
<feature type="domain" description="Tyrosinase copper-binding" evidence="5">
    <location>
        <begin position="327"/>
        <end position="338"/>
    </location>
</feature>
<dbReference type="GO" id="GO:0016491">
    <property type="term" value="F:oxidoreductase activity"/>
    <property type="evidence" value="ECO:0007669"/>
    <property type="project" value="UniProtKB-KW"/>
</dbReference>
<dbReference type="RefSeq" id="XP_006697511.1">
    <property type="nucleotide sequence ID" value="XM_006697448.1"/>
</dbReference>
<dbReference type="EMBL" id="GL988047">
    <property type="protein sequence ID" value="EGS17893.1"/>
    <property type="molecule type" value="Genomic_DNA"/>
</dbReference>
<name>G0SFX8_CHATD</name>
<dbReference type="PANTHER" id="PTHR11474">
    <property type="entry name" value="TYROSINASE FAMILY MEMBER"/>
    <property type="match status" value="1"/>
</dbReference>
<dbReference type="InterPro" id="IPR008922">
    <property type="entry name" value="Di-copper_centre_dom_sf"/>
</dbReference>
<sequence>MRPLNTFTTLSLFLLGGISASPTPPTKRWDFNPSRNPAYQLDIVDQLLVNTMPKVESWMSLKNATNGCTLEKAAIRREWSDLSVPEREEYIRAVLCLQSLPSKAPKDQVPGARSRFDDFVATHITQAFDLHSPRKLFAAHRYFIWAYEKALREECGYTGYQPYMNYERYADDPLNSPLFDGSPSSMSGNGLPEPYPGVPQGFPRPYNMIPPGDGGGCVTTGPFKDMVVNLGPRGGVLPNLPRNPRADGLGYNPRCLRRDVNKNSVAGARANYTYSLIMDHPDVDSFYNRYLGQPFLRGDPYPWGLHSAGHYLIGGDPGGDFYCSPGDPLFYFHHGMLDRVWWIWQMQDPENRVNAVPGEPDTWGPGDGSGHIHGKRQGSGSSSVWEDVIDLGWTAPPVKLMDLNDQLGGLGGELCYIYA</sequence>
<keyword evidence="1" id="KW-0479">Metal-binding</keyword>
<keyword evidence="4" id="KW-0732">Signal</keyword>
<evidence type="ECO:0000256" key="1">
    <source>
        <dbReference type="ARBA" id="ARBA00022723"/>
    </source>
</evidence>